<dbReference type="Proteomes" id="UP000018951">
    <property type="component" value="Unassembled WGS sequence"/>
</dbReference>
<reference evidence="11 12" key="1">
    <citation type="journal article" date="2013" name="PLoS ONE">
        <title>Bacterial endosymbiosis in a chordate host: long-term co-evolution and conservation of secondary metabolism.</title>
        <authorList>
            <person name="Kwan J.C."/>
            <person name="Schmidt E.W."/>
        </authorList>
    </citation>
    <scope>NUCLEOTIDE SEQUENCE [LARGE SCALE GENOMIC DNA]</scope>
    <source>
        <strain evidence="12">L6</strain>
    </source>
</reference>
<comment type="similarity">
    <text evidence="8 10">Belongs to the adenylosuccinate synthetase family.</text>
</comment>
<dbReference type="InterPro" id="IPR018220">
    <property type="entry name" value="Adenylosuccin_syn_GTP-bd"/>
</dbReference>
<evidence type="ECO:0000256" key="3">
    <source>
        <dbReference type="ARBA" id="ARBA00022723"/>
    </source>
</evidence>
<feature type="active site" evidence="9">
    <location>
        <position position="139"/>
    </location>
</feature>
<keyword evidence="5 8" id="KW-0658">Purine biosynthesis</keyword>
<evidence type="ECO:0000313" key="11">
    <source>
        <dbReference type="EMBL" id="ETO91566.1"/>
    </source>
</evidence>
<feature type="binding site" evidence="8">
    <location>
        <begin position="43"/>
        <end position="45"/>
    </location>
    <ligand>
        <name>GTP</name>
        <dbReference type="ChEBI" id="CHEBI:37565"/>
    </ligand>
</feature>
<dbReference type="InterPro" id="IPR042110">
    <property type="entry name" value="Adenylosuccinate_synth_dom2"/>
</dbReference>
<gene>
    <name evidence="8 11" type="primary">purA</name>
    <name evidence="11" type="ORF">P857_13</name>
</gene>
<proteinExistence type="inferred from homology"/>
<comment type="pathway">
    <text evidence="8 10">Purine metabolism; AMP biosynthesis via de novo pathway; AMP from IMP: step 1/2.</text>
</comment>
<keyword evidence="6 8" id="KW-0460">Magnesium</keyword>
<protein>
    <recommendedName>
        <fullName evidence="8 10">Adenylosuccinate synthetase</fullName>
        <shortName evidence="8">AMPSase</shortName>
        <shortName evidence="8">AdSS</shortName>
        <ecNumber evidence="8 10">6.3.4.4</ecNumber>
    </recommendedName>
    <alternativeName>
        <fullName evidence="8">IMP--aspartate ligase</fullName>
    </alternativeName>
</protein>
<keyword evidence="12" id="KW-1185">Reference proteome</keyword>
<dbReference type="InterPro" id="IPR042109">
    <property type="entry name" value="Adenylosuccinate_synth_dom1"/>
</dbReference>
<comment type="function">
    <text evidence="8">Plays an important role in the de novo pathway of purine nucleotide biosynthesis. Catalyzes the first committed step in the biosynthesis of AMP from IMP.</text>
</comment>
<evidence type="ECO:0000256" key="2">
    <source>
        <dbReference type="ARBA" id="ARBA00022598"/>
    </source>
</evidence>
<dbReference type="CDD" id="cd03108">
    <property type="entry name" value="AdSS"/>
    <property type="match status" value="1"/>
</dbReference>
<evidence type="ECO:0000256" key="5">
    <source>
        <dbReference type="ARBA" id="ARBA00022755"/>
    </source>
</evidence>
<dbReference type="FunFam" id="3.90.170.10:FF:000001">
    <property type="entry name" value="Adenylosuccinate synthetase"/>
    <property type="match status" value="1"/>
</dbReference>
<feature type="binding site" description="in other chain" evidence="8">
    <location>
        <begin position="41"/>
        <end position="44"/>
    </location>
    <ligand>
        <name>IMP</name>
        <dbReference type="ChEBI" id="CHEBI:58053"/>
        <note>ligand shared between dimeric partners</note>
    </ligand>
</feature>
<feature type="binding site" evidence="8">
    <location>
        <position position="298"/>
    </location>
    <ligand>
        <name>GTP</name>
        <dbReference type="ChEBI" id="CHEBI:37565"/>
    </ligand>
</feature>
<dbReference type="Pfam" id="PF00709">
    <property type="entry name" value="Adenylsucc_synt"/>
    <property type="match status" value="1"/>
</dbReference>
<dbReference type="PROSITE" id="PS00513">
    <property type="entry name" value="ADENYLOSUCCIN_SYN_2"/>
    <property type="match status" value="1"/>
</dbReference>
<name>W2UZH9_9RICK</name>
<feature type="binding site" evidence="8">
    <location>
        <position position="142"/>
    </location>
    <ligand>
        <name>IMP</name>
        <dbReference type="ChEBI" id="CHEBI:58053"/>
        <note>ligand shared between dimeric partners</note>
    </ligand>
</feature>
<keyword evidence="4 8" id="KW-0547">Nucleotide-binding</keyword>
<feature type="binding site" evidence="8">
    <location>
        <begin position="292"/>
        <end position="298"/>
    </location>
    <ligand>
        <name>substrate</name>
    </ligand>
</feature>
<dbReference type="Gene3D" id="3.40.440.10">
    <property type="entry name" value="Adenylosuccinate Synthetase, subunit A, domain 1"/>
    <property type="match status" value="1"/>
</dbReference>
<dbReference type="InterPro" id="IPR042111">
    <property type="entry name" value="Adenylosuccinate_synth_dom3"/>
</dbReference>
<keyword evidence="8" id="KW-0963">Cytoplasm</keyword>
<comment type="caution">
    <text evidence="11">The sequence shown here is derived from an EMBL/GenBank/DDBJ whole genome shotgun (WGS) entry which is preliminary data.</text>
</comment>
<dbReference type="EC" id="6.3.4.4" evidence="8 10"/>
<dbReference type="GO" id="GO:0004019">
    <property type="term" value="F:adenylosuccinate synthase activity"/>
    <property type="evidence" value="ECO:0007669"/>
    <property type="project" value="UniProtKB-UniRule"/>
</dbReference>
<comment type="catalytic activity">
    <reaction evidence="8 10">
        <text>IMP + L-aspartate + GTP = N(6)-(1,2-dicarboxyethyl)-AMP + GDP + phosphate + 2 H(+)</text>
        <dbReference type="Rhea" id="RHEA:15753"/>
        <dbReference type="ChEBI" id="CHEBI:15378"/>
        <dbReference type="ChEBI" id="CHEBI:29991"/>
        <dbReference type="ChEBI" id="CHEBI:37565"/>
        <dbReference type="ChEBI" id="CHEBI:43474"/>
        <dbReference type="ChEBI" id="CHEBI:57567"/>
        <dbReference type="ChEBI" id="CHEBI:58053"/>
        <dbReference type="ChEBI" id="CHEBI:58189"/>
        <dbReference type="EC" id="6.3.4.4"/>
    </reaction>
</comment>
<dbReference type="STRING" id="1401685.P857_13"/>
<dbReference type="PATRIC" id="fig|1401685.3.peg.388"/>
<dbReference type="InterPro" id="IPR033128">
    <property type="entry name" value="Adenylosuccin_syn_Lys_AS"/>
</dbReference>
<feature type="binding site" evidence="8">
    <location>
        <begin position="324"/>
        <end position="326"/>
    </location>
    <ligand>
        <name>GTP</name>
        <dbReference type="ChEBI" id="CHEBI:37565"/>
    </ligand>
</feature>
<dbReference type="HAMAP" id="MF_00011">
    <property type="entry name" value="Adenylosucc_synth"/>
    <property type="match status" value="1"/>
</dbReference>
<dbReference type="PROSITE" id="PS01266">
    <property type="entry name" value="ADENYLOSUCCIN_SYN_1"/>
    <property type="match status" value="1"/>
</dbReference>
<comment type="subcellular location">
    <subcellularLocation>
        <location evidence="8">Cytoplasm</location>
    </subcellularLocation>
</comment>
<feature type="binding site" description="in other chain" evidence="8">
    <location>
        <begin position="16"/>
        <end position="19"/>
    </location>
    <ligand>
        <name>IMP</name>
        <dbReference type="ChEBI" id="CHEBI:58053"/>
        <note>ligand shared between dimeric partners</note>
    </ligand>
</feature>
<feature type="binding site" description="in other chain" evidence="8">
    <location>
        <position position="221"/>
    </location>
    <ligand>
        <name>IMP</name>
        <dbReference type="ChEBI" id="CHEBI:58053"/>
        <note>ligand shared between dimeric partners</note>
    </ligand>
</feature>
<dbReference type="GO" id="GO:0000287">
    <property type="term" value="F:magnesium ion binding"/>
    <property type="evidence" value="ECO:0007669"/>
    <property type="project" value="UniProtKB-UniRule"/>
</dbReference>
<evidence type="ECO:0000256" key="1">
    <source>
        <dbReference type="ARBA" id="ARBA00011738"/>
    </source>
</evidence>
<keyword evidence="3 8" id="KW-0479">Metal-binding</keyword>
<dbReference type="PANTHER" id="PTHR11846:SF0">
    <property type="entry name" value="ADENYLOSUCCINATE SYNTHETASE"/>
    <property type="match status" value="1"/>
</dbReference>
<feature type="active site" description="Proton donor" evidence="8">
    <location>
        <position position="44"/>
    </location>
</feature>
<feature type="binding site" description="in other chain" evidence="8">
    <location>
        <position position="296"/>
    </location>
    <ligand>
        <name>IMP</name>
        <dbReference type="ChEBI" id="CHEBI:58053"/>
        <note>ligand shared between dimeric partners</note>
    </ligand>
</feature>
<dbReference type="GO" id="GO:0005525">
    <property type="term" value="F:GTP binding"/>
    <property type="evidence" value="ECO:0007669"/>
    <property type="project" value="UniProtKB-UniRule"/>
</dbReference>
<dbReference type="SUPFAM" id="SSF52540">
    <property type="entry name" value="P-loop containing nucleoside triphosphate hydrolases"/>
    <property type="match status" value="1"/>
</dbReference>
<feature type="binding site" evidence="8">
    <location>
        <begin position="15"/>
        <end position="21"/>
    </location>
    <ligand>
        <name>GTP</name>
        <dbReference type="ChEBI" id="CHEBI:37565"/>
    </ligand>
</feature>
<evidence type="ECO:0000256" key="7">
    <source>
        <dbReference type="ARBA" id="ARBA00023134"/>
    </source>
</evidence>
<dbReference type="NCBIfam" id="NF002223">
    <property type="entry name" value="PRK01117.1"/>
    <property type="match status" value="1"/>
</dbReference>
<dbReference type="UniPathway" id="UPA00075">
    <property type="reaction ID" value="UER00335"/>
</dbReference>
<dbReference type="Gene3D" id="3.90.170.10">
    <property type="entry name" value="Adenylosuccinate Synthetase, subunit A, domain 3"/>
    <property type="match status" value="1"/>
</dbReference>
<dbReference type="SMART" id="SM00788">
    <property type="entry name" value="Adenylsucc_synt"/>
    <property type="match status" value="1"/>
</dbReference>
<sequence>MSGLSATSLIGLQWGDEGKGKIVDHLSHDNIVVIRYQGGSNAGHTISVDGKIFKLSVIPSGIVKGAKAVIWSGVVLDQLCLIEELDYLRSLGIIVPDDSSFMIANNCHVVTPLHKVFDKSYNYSIGTTNRGIGPCYSDKVSRRGIRLCDIANDNTLRDCIDRMCRFYQCFSFWNKCGEIKDQEFLYNHLKGLYEHVEPYVKHPCDILRKIKEDDILLEGAQGMMLDIDNGTYPFVTSSSVLSYPDVFTKDRAVKRVGVFKAYTTRVGAGPFPSEIRGEDEGTLRMIGQEFGTVSNRDRRCGWLDLVQLRHVLSLCDVDFLCMTKIDVLDVFDMLKVCVGYKYQGVQHDDFPYDTNIQTKIEPEYISISGWKGYSTKNINHVSDLPENAQSYIRFIESYLNKSIKIISNGPDREDVFYTA</sequence>
<dbReference type="GO" id="GO:0005737">
    <property type="term" value="C:cytoplasm"/>
    <property type="evidence" value="ECO:0007669"/>
    <property type="project" value="UniProtKB-SubCell"/>
</dbReference>
<dbReference type="GO" id="GO:0044208">
    <property type="term" value="P:'de novo' AMP biosynthetic process"/>
    <property type="evidence" value="ECO:0007669"/>
    <property type="project" value="UniProtKB-UniRule"/>
</dbReference>
<evidence type="ECO:0000313" key="12">
    <source>
        <dbReference type="Proteomes" id="UP000018951"/>
    </source>
</evidence>
<evidence type="ECO:0000256" key="9">
    <source>
        <dbReference type="PROSITE-ProRule" id="PRU10134"/>
    </source>
</evidence>
<evidence type="ECO:0000256" key="10">
    <source>
        <dbReference type="RuleBase" id="RU000520"/>
    </source>
</evidence>
<keyword evidence="7 8" id="KW-0342">GTP-binding</keyword>
<evidence type="ECO:0000256" key="4">
    <source>
        <dbReference type="ARBA" id="ARBA00022741"/>
    </source>
</evidence>
<feature type="binding site" evidence="8">
    <location>
        <position position="43"/>
    </location>
    <ligand>
        <name>Mg(2+)</name>
        <dbReference type="ChEBI" id="CHEBI:18420"/>
    </ligand>
</feature>
<feature type="binding site" evidence="8">
    <location>
        <begin position="407"/>
        <end position="409"/>
    </location>
    <ligand>
        <name>GTP</name>
        <dbReference type="ChEBI" id="CHEBI:37565"/>
    </ligand>
</feature>
<comment type="cofactor">
    <cofactor evidence="8">
        <name>Mg(2+)</name>
        <dbReference type="ChEBI" id="CHEBI:18420"/>
    </cofactor>
    <text evidence="8">Binds 1 Mg(2+) ion per subunit.</text>
</comment>
<feature type="binding site" description="in other chain" evidence="8">
    <location>
        <position position="128"/>
    </location>
    <ligand>
        <name>IMP</name>
        <dbReference type="ChEBI" id="CHEBI:58053"/>
        <note>ligand shared between dimeric partners</note>
    </ligand>
</feature>
<dbReference type="Gene3D" id="1.10.300.10">
    <property type="entry name" value="Adenylosuccinate Synthetase, subunit A, domain 2"/>
    <property type="match status" value="1"/>
</dbReference>
<evidence type="ECO:0000256" key="6">
    <source>
        <dbReference type="ARBA" id="ARBA00022842"/>
    </source>
</evidence>
<feature type="active site" description="Proton acceptor" evidence="8">
    <location>
        <position position="16"/>
    </location>
</feature>
<organism evidence="11 12">
    <name type="scientific">Candidatus Xenolissoclinum pacificiensis L6</name>
    <dbReference type="NCBI Taxonomy" id="1401685"/>
    <lineage>
        <taxon>Bacteria</taxon>
        <taxon>Pseudomonadati</taxon>
        <taxon>Pseudomonadota</taxon>
        <taxon>Alphaproteobacteria</taxon>
        <taxon>Rickettsiales</taxon>
        <taxon>Anaplasmataceae</taxon>
        <taxon>Candidatus Xenolissoclinum</taxon>
    </lineage>
</organism>
<accession>W2UZH9</accession>
<dbReference type="EMBL" id="AXCJ01000002">
    <property type="protein sequence ID" value="ETO91566.1"/>
    <property type="molecule type" value="Genomic_DNA"/>
</dbReference>
<dbReference type="AlphaFoldDB" id="W2UZH9"/>
<evidence type="ECO:0000256" key="8">
    <source>
        <dbReference type="HAMAP-Rule" id="MF_00011"/>
    </source>
</evidence>
<dbReference type="PANTHER" id="PTHR11846">
    <property type="entry name" value="ADENYLOSUCCINATE SYNTHETASE"/>
    <property type="match status" value="1"/>
</dbReference>
<dbReference type="GO" id="GO:0046040">
    <property type="term" value="P:IMP metabolic process"/>
    <property type="evidence" value="ECO:0007669"/>
    <property type="project" value="TreeGrafter"/>
</dbReference>
<comment type="subunit">
    <text evidence="1 8">Homodimer.</text>
</comment>
<feature type="binding site" description="in other chain" evidence="8">
    <location>
        <position position="236"/>
    </location>
    <ligand>
        <name>IMP</name>
        <dbReference type="ChEBI" id="CHEBI:58053"/>
        <note>ligand shared between dimeric partners</note>
    </ligand>
</feature>
<feature type="binding site" evidence="8">
    <location>
        <position position="16"/>
    </location>
    <ligand>
        <name>Mg(2+)</name>
        <dbReference type="ChEBI" id="CHEBI:18420"/>
    </ligand>
</feature>
<keyword evidence="2 8" id="KW-0436">Ligase</keyword>
<dbReference type="InterPro" id="IPR027417">
    <property type="entry name" value="P-loop_NTPase"/>
</dbReference>
<dbReference type="InterPro" id="IPR001114">
    <property type="entry name" value="Adenylosuccinate_synthetase"/>
</dbReference>